<dbReference type="OrthoDB" id="440424at2759"/>
<dbReference type="KEGG" id="cfj:CFIO01_11757"/>
<dbReference type="Proteomes" id="UP000020467">
    <property type="component" value="Unassembled WGS sequence"/>
</dbReference>
<dbReference type="eggNOG" id="ENOG502SGAS">
    <property type="taxonomic scope" value="Eukaryota"/>
</dbReference>
<evidence type="ECO:0000313" key="2">
    <source>
        <dbReference type="EMBL" id="EXF84621.1"/>
    </source>
</evidence>
<accession>A0A010RVK6</accession>
<keyword evidence="3" id="KW-1185">Reference proteome</keyword>
<gene>
    <name evidence="2" type="ORF">CFIO01_11757</name>
</gene>
<comment type="caution">
    <text evidence="2">The sequence shown here is derived from an EMBL/GenBank/DDBJ whole genome shotgun (WGS) entry which is preliminary data.</text>
</comment>
<keyword evidence="1" id="KW-0812">Transmembrane</keyword>
<feature type="transmembrane region" description="Helical" evidence="1">
    <location>
        <begin position="66"/>
        <end position="89"/>
    </location>
</feature>
<sequence>MYLPLGVAARVIYNPASEYAENVVSLAADGLSISPMLRGLAYEGSLGSWLKQYWGASRAWLSKPQIIALVMTWAIVFTVVSIVILGLGFGPAGVGAGESLRRPLPSTFLAISKIANRMAQGTLAAVFQSSTYGAFTPAGGLFATLTSMAMLGTLMPWAAVVSGVLATLAVGIVWGYGVGGG</sequence>
<feature type="transmembrane region" description="Helical" evidence="1">
    <location>
        <begin position="154"/>
        <end position="176"/>
    </location>
</feature>
<keyword evidence="1" id="KW-1133">Transmembrane helix</keyword>
<dbReference type="EMBL" id="JARH01000158">
    <property type="protein sequence ID" value="EXF84621.1"/>
    <property type="molecule type" value="Genomic_DNA"/>
</dbReference>
<protein>
    <submittedName>
        <fullName evidence="2">Uncharacterized protein</fullName>
    </submittedName>
</protein>
<dbReference type="AlphaFoldDB" id="A0A010RVK6"/>
<evidence type="ECO:0000313" key="3">
    <source>
        <dbReference type="Proteomes" id="UP000020467"/>
    </source>
</evidence>
<keyword evidence="1" id="KW-0472">Membrane</keyword>
<name>A0A010RVK6_9PEZI</name>
<dbReference type="HOGENOM" id="CLU_127764_0_0_1"/>
<reference evidence="2 3" key="1">
    <citation type="submission" date="2014-02" db="EMBL/GenBank/DDBJ databases">
        <title>The genome sequence of Colletotrichum fioriniae PJ7.</title>
        <authorList>
            <person name="Baroncelli R."/>
            <person name="Thon M.R."/>
        </authorList>
    </citation>
    <scope>NUCLEOTIDE SEQUENCE [LARGE SCALE GENOMIC DNA]</scope>
    <source>
        <strain evidence="2 3">PJ7</strain>
    </source>
</reference>
<evidence type="ECO:0000256" key="1">
    <source>
        <dbReference type="SAM" id="Phobius"/>
    </source>
</evidence>
<organism evidence="2 3">
    <name type="scientific">Colletotrichum fioriniae PJ7</name>
    <dbReference type="NCBI Taxonomy" id="1445577"/>
    <lineage>
        <taxon>Eukaryota</taxon>
        <taxon>Fungi</taxon>
        <taxon>Dikarya</taxon>
        <taxon>Ascomycota</taxon>
        <taxon>Pezizomycotina</taxon>
        <taxon>Sordariomycetes</taxon>
        <taxon>Hypocreomycetidae</taxon>
        <taxon>Glomerellales</taxon>
        <taxon>Glomerellaceae</taxon>
        <taxon>Colletotrichum</taxon>
        <taxon>Colletotrichum acutatum species complex</taxon>
    </lineage>
</organism>
<proteinExistence type="predicted"/>